<evidence type="ECO:0000313" key="9">
    <source>
        <dbReference type="EnsemblProtists" id="EOD26788"/>
    </source>
</evidence>
<dbReference type="CDD" id="cd02440">
    <property type="entry name" value="AdoMet_MTases"/>
    <property type="match status" value="1"/>
</dbReference>
<dbReference type="FunFam" id="3.40.50.150:FF:000131">
    <property type="entry name" value="tRNA wybutosine-synthesizing protein 2/3/4"/>
    <property type="match status" value="1"/>
</dbReference>
<protein>
    <recommendedName>
        <fullName evidence="2">tRNA(Phe) (4-demethylwyosine(37)-C(7)) aminocarboxypropyltransferase</fullName>
        <ecNumber evidence="2">2.5.1.114</ecNumber>
    </recommendedName>
</protein>
<comment type="pathway">
    <text evidence="1">tRNA modification; wybutosine-tRNA(Phe) biosynthesis.</text>
</comment>
<dbReference type="InterPro" id="IPR029063">
    <property type="entry name" value="SAM-dependent_MTases_sf"/>
</dbReference>
<dbReference type="EC" id="2.5.1.114" evidence="2"/>
<evidence type="ECO:0000256" key="5">
    <source>
        <dbReference type="ARBA" id="ARBA00022691"/>
    </source>
</evidence>
<dbReference type="RefSeq" id="XP_005779217.1">
    <property type="nucleotide sequence ID" value="XM_005779160.1"/>
</dbReference>
<dbReference type="Proteomes" id="UP000013827">
    <property type="component" value="Unassembled WGS sequence"/>
</dbReference>
<dbReference type="InterPro" id="IPR056743">
    <property type="entry name" value="TRM5-TYW2-like_MTfase"/>
</dbReference>
<keyword evidence="5" id="KW-0949">S-adenosyl-L-methionine</keyword>
<evidence type="ECO:0000259" key="8">
    <source>
        <dbReference type="PROSITE" id="PS51684"/>
    </source>
</evidence>
<reference evidence="9" key="2">
    <citation type="submission" date="2024-10" db="UniProtKB">
        <authorList>
            <consortium name="EnsemblProtists"/>
        </authorList>
    </citation>
    <scope>IDENTIFICATION</scope>
</reference>
<dbReference type="Pfam" id="PF02475">
    <property type="entry name" value="TRM5-TYW2_MTfase"/>
    <property type="match status" value="1"/>
</dbReference>
<dbReference type="AlphaFoldDB" id="A0A0D3JTF3"/>
<dbReference type="KEGG" id="ehx:EMIHUDRAFT_236459"/>
<dbReference type="GeneID" id="17272334"/>
<dbReference type="GO" id="GO:0008175">
    <property type="term" value="F:tRNA methyltransferase activity"/>
    <property type="evidence" value="ECO:0007669"/>
    <property type="project" value="TreeGrafter"/>
</dbReference>
<dbReference type="GO" id="GO:0030488">
    <property type="term" value="P:tRNA methylation"/>
    <property type="evidence" value="ECO:0007669"/>
    <property type="project" value="TreeGrafter"/>
</dbReference>
<keyword evidence="10" id="KW-1185">Reference proteome</keyword>
<evidence type="ECO:0000256" key="2">
    <source>
        <dbReference type="ARBA" id="ARBA00012265"/>
    </source>
</evidence>
<keyword evidence="6" id="KW-0819">tRNA processing</keyword>
<keyword evidence="4" id="KW-0808">Transferase</keyword>
<evidence type="ECO:0000256" key="6">
    <source>
        <dbReference type="ARBA" id="ARBA00022694"/>
    </source>
</evidence>
<dbReference type="SUPFAM" id="SSF53335">
    <property type="entry name" value="S-adenosyl-L-methionine-dependent methyltransferases"/>
    <property type="match status" value="1"/>
</dbReference>
<dbReference type="GO" id="GO:0005737">
    <property type="term" value="C:cytoplasm"/>
    <property type="evidence" value="ECO:0007669"/>
    <property type="project" value="TreeGrafter"/>
</dbReference>
<dbReference type="PANTHER" id="PTHR23245:SF25">
    <property type="entry name" value="TRNA WYBUTOSINE-SYNTHESIZING PROTEIN 2 HOMOLOG"/>
    <property type="match status" value="1"/>
</dbReference>
<organism evidence="9 10">
    <name type="scientific">Emiliania huxleyi (strain CCMP1516)</name>
    <dbReference type="NCBI Taxonomy" id="280463"/>
    <lineage>
        <taxon>Eukaryota</taxon>
        <taxon>Haptista</taxon>
        <taxon>Haptophyta</taxon>
        <taxon>Prymnesiophyceae</taxon>
        <taxon>Isochrysidales</taxon>
        <taxon>Noelaerhabdaceae</taxon>
        <taxon>Emiliania</taxon>
    </lineage>
</organism>
<dbReference type="EnsemblProtists" id="EOD26788">
    <property type="protein sequence ID" value="EOD26788"/>
    <property type="gene ID" value="EMIHUDRAFT_236459"/>
</dbReference>
<reference evidence="10" key="1">
    <citation type="journal article" date="2013" name="Nature">
        <title>Pan genome of the phytoplankton Emiliania underpins its global distribution.</title>
        <authorList>
            <person name="Read B.A."/>
            <person name="Kegel J."/>
            <person name="Klute M.J."/>
            <person name="Kuo A."/>
            <person name="Lefebvre S.C."/>
            <person name="Maumus F."/>
            <person name="Mayer C."/>
            <person name="Miller J."/>
            <person name="Monier A."/>
            <person name="Salamov A."/>
            <person name="Young J."/>
            <person name="Aguilar M."/>
            <person name="Claverie J.M."/>
            <person name="Frickenhaus S."/>
            <person name="Gonzalez K."/>
            <person name="Herman E.K."/>
            <person name="Lin Y.C."/>
            <person name="Napier J."/>
            <person name="Ogata H."/>
            <person name="Sarno A.F."/>
            <person name="Shmutz J."/>
            <person name="Schroeder D."/>
            <person name="de Vargas C."/>
            <person name="Verret F."/>
            <person name="von Dassow P."/>
            <person name="Valentin K."/>
            <person name="Van de Peer Y."/>
            <person name="Wheeler G."/>
            <person name="Dacks J.B."/>
            <person name="Delwiche C.F."/>
            <person name="Dyhrman S.T."/>
            <person name="Glockner G."/>
            <person name="John U."/>
            <person name="Richards T."/>
            <person name="Worden A.Z."/>
            <person name="Zhang X."/>
            <person name="Grigoriev I.V."/>
            <person name="Allen A.E."/>
            <person name="Bidle K."/>
            <person name="Borodovsky M."/>
            <person name="Bowler C."/>
            <person name="Brownlee C."/>
            <person name="Cock J.M."/>
            <person name="Elias M."/>
            <person name="Gladyshev V.N."/>
            <person name="Groth M."/>
            <person name="Guda C."/>
            <person name="Hadaegh A."/>
            <person name="Iglesias-Rodriguez M.D."/>
            <person name="Jenkins J."/>
            <person name="Jones B.M."/>
            <person name="Lawson T."/>
            <person name="Leese F."/>
            <person name="Lindquist E."/>
            <person name="Lobanov A."/>
            <person name="Lomsadze A."/>
            <person name="Malik S.B."/>
            <person name="Marsh M.E."/>
            <person name="Mackinder L."/>
            <person name="Mock T."/>
            <person name="Mueller-Roeber B."/>
            <person name="Pagarete A."/>
            <person name="Parker M."/>
            <person name="Probert I."/>
            <person name="Quesneville H."/>
            <person name="Raines C."/>
            <person name="Rensing S.A."/>
            <person name="Riano-Pachon D.M."/>
            <person name="Richier S."/>
            <person name="Rokitta S."/>
            <person name="Shiraiwa Y."/>
            <person name="Soanes D.M."/>
            <person name="van der Giezen M."/>
            <person name="Wahlund T.M."/>
            <person name="Williams B."/>
            <person name="Wilson W."/>
            <person name="Wolfe G."/>
            <person name="Wurch L.L."/>
        </authorList>
    </citation>
    <scope>NUCLEOTIDE SEQUENCE</scope>
</reference>
<dbReference type="PROSITE" id="PS51684">
    <property type="entry name" value="SAM_MT_TRM5_TYW2"/>
    <property type="match status" value="1"/>
</dbReference>
<dbReference type="InterPro" id="IPR030382">
    <property type="entry name" value="MeTrfase_TRM5/TYW2"/>
</dbReference>
<evidence type="ECO:0000256" key="7">
    <source>
        <dbReference type="ARBA" id="ARBA00049400"/>
    </source>
</evidence>
<dbReference type="eggNOG" id="KOG1227">
    <property type="taxonomic scope" value="Eukaryota"/>
</dbReference>
<evidence type="ECO:0000256" key="3">
    <source>
        <dbReference type="ARBA" id="ARBA00022603"/>
    </source>
</evidence>
<proteinExistence type="predicted"/>
<evidence type="ECO:0000256" key="1">
    <source>
        <dbReference type="ARBA" id="ARBA00004797"/>
    </source>
</evidence>
<evidence type="ECO:0000256" key="4">
    <source>
        <dbReference type="ARBA" id="ARBA00022679"/>
    </source>
</evidence>
<accession>A0A0D3JTF3</accession>
<feature type="domain" description="SAM-dependent methyltransferase TRM5/TYW2-type" evidence="8">
    <location>
        <begin position="115"/>
        <end position="405"/>
    </location>
</feature>
<dbReference type="HOGENOM" id="CLU_022610_1_0_1"/>
<evidence type="ECO:0000313" key="10">
    <source>
        <dbReference type="Proteomes" id="UP000013827"/>
    </source>
</evidence>
<dbReference type="Gene3D" id="3.40.50.150">
    <property type="entry name" value="Vaccinia Virus protein VP39"/>
    <property type="match status" value="1"/>
</dbReference>
<keyword evidence="3" id="KW-0489">Methyltransferase</keyword>
<dbReference type="STRING" id="2903.R1CUR5"/>
<dbReference type="GO" id="GO:0102522">
    <property type="term" value="F:tRNA 4-demethylwyosine alpha-amino-alpha-carboxypropyltransferase activity"/>
    <property type="evidence" value="ECO:0007669"/>
    <property type="project" value="UniProtKB-EC"/>
</dbReference>
<comment type="catalytic activity">
    <reaction evidence="7">
        <text>4-demethylwyosine(37) in tRNA(Phe) + S-adenosyl-L-methionine = 4-demethyl-7-[(3S)-3-amino-3-carboxypropyl]wyosine(37) in tRNA(Phe) + S-methyl-5'-thioadenosine + H(+)</text>
        <dbReference type="Rhea" id="RHEA:36355"/>
        <dbReference type="Rhea" id="RHEA-COMP:10164"/>
        <dbReference type="Rhea" id="RHEA-COMP:10378"/>
        <dbReference type="ChEBI" id="CHEBI:15378"/>
        <dbReference type="ChEBI" id="CHEBI:17509"/>
        <dbReference type="ChEBI" id="CHEBI:59789"/>
        <dbReference type="ChEBI" id="CHEBI:64315"/>
        <dbReference type="ChEBI" id="CHEBI:73550"/>
        <dbReference type="EC" id="2.5.1.114"/>
    </reaction>
</comment>
<sequence length="409" mass="42764">MPPTTSGCACALVDPQAAEALRRRLDDCGYLDTGRRAFRAESGAVALPLTAAGEAYAVQHGELSLAFLPPPTTDRRTSDKRQRMHGRCVAALESSGLPRADAARLFPVQSLPSKWEKLGDVALFAPRGMFEPGSGAAEALAALAPAARESLLAALAAEAGAARLGVQGRIGQVEEALHRKSGARLVWPPGAGGWVSFKENGVLLDVCRSMFSSGNGTEKARVGSFPCAGETVSPAAPSVIFFRRVVDLYAGIGYFTLPYLVHAGAAHVHACEWDEDALAALSRNVAANGVERRCTVHAGDNVQAAATLAGVAHRVNLGLIPSSEAGWPVAVAVLLPEGGTLHVHACVGAGASEEDAWGRALLARLEALAAGMGRRGWAARLLHLERVKSYAPRLNHVVADVRLAPVRVA</sequence>
<dbReference type="GO" id="GO:0031591">
    <property type="term" value="P:wybutosine biosynthetic process"/>
    <property type="evidence" value="ECO:0007669"/>
    <property type="project" value="TreeGrafter"/>
</dbReference>
<name>A0A0D3JTF3_EMIH1</name>
<dbReference type="PaxDb" id="2903-EOD26788"/>
<dbReference type="PANTHER" id="PTHR23245">
    <property type="entry name" value="TRNA METHYLTRANSFERASE"/>
    <property type="match status" value="1"/>
</dbReference>